<dbReference type="OrthoDB" id="1090083at2"/>
<evidence type="ECO:0000313" key="1">
    <source>
        <dbReference type="EMBL" id="TBO37057.1"/>
    </source>
</evidence>
<comment type="caution">
    <text evidence="1">The sequence shown here is derived from an EMBL/GenBank/DDBJ whole genome shotgun (WGS) entry which is preliminary data.</text>
</comment>
<dbReference type="AlphaFoldDB" id="A0A4Q9H6P8"/>
<protein>
    <recommendedName>
        <fullName evidence="3">Type VI secretion system baseplate subunit TssF</fullName>
    </recommendedName>
</protein>
<evidence type="ECO:0008006" key="3">
    <source>
        <dbReference type="Google" id="ProtNLM"/>
    </source>
</evidence>
<reference evidence="1 2" key="1">
    <citation type="submission" date="2019-02" db="EMBL/GenBank/DDBJ databases">
        <title>Pedobacter kyonggii whole genome sequence analysis.</title>
        <authorList>
            <person name="Dahal R.H."/>
        </authorList>
    </citation>
    <scope>NUCLEOTIDE SEQUENCE [LARGE SCALE GENOMIC DNA]</scope>
    <source>
        <strain evidence="1 2">K-4-11-1</strain>
    </source>
</reference>
<dbReference type="RefSeq" id="WP_131032451.1">
    <property type="nucleotide sequence ID" value="NZ_SIXF01000043.1"/>
</dbReference>
<dbReference type="Proteomes" id="UP000291819">
    <property type="component" value="Unassembled WGS sequence"/>
</dbReference>
<name>A0A4Q9H6P8_9SPHI</name>
<evidence type="ECO:0000313" key="2">
    <source>
        <dbReference type="Proteomes" id="UP000291819"/>
    </source>
</evidence>
<organism evidence="1 2">
    <name type="scientific">Pedobacter kyonggii</name>
    <dbReference type="NCBI Taxonomy" id="1926871"/>
    <lineage>
        <taxon>Bacteria</taxon>
        <taxon>Pseudomonadati</taxon>
        <taxon>Bacteroidota</taxon>
        <taxon>Sphingobacteriia</taxon>
        <taxon>Sphingobacteriales</taxon>
        <taxon>Sphingobacteriaceae</taxon>
        <taxon>Pedobacter</taxon>
    </lineage>
</organism>
<keyword evidence="2" id="KW-1185">Reference proteome</keyword>
<accession>A0A4Q9H6P8</accession>
<sequence length="621" mass="71439">MKPVFYSSKDEIRNRILKNAEDFWNIKDSNDFDPLVRLIIEALSNELFNVSNDVKNLENRIFDKISRILAPDHLTSSLPAHAVMHARPIEQQDFLSVYSQFAFKKNILQENDKAKKTDIFFSPLHTVKLNNASIKYIVTGNTIFNVEQLGKQPIHNTLSGTSVEKNTIYIGFNGIKDWMDFNKLNLFFDWKNYSVPENTYDLLSLGKWFYKNNELAAYTERFMDEPLTGKEQAPFQHKQLLHLIKADVLQFYSNRFITLGDLNDFNIDESRELPPEFANLFQPAVLNQIDNSVKWLKVIFPAAINQEMLNELHIYINAFPVVNKRLSQIKHRLKTMNNIIPIKTESLDQMLAVENLKDNKGKSYNEIPYTNENEKGDGSFSIRYGGTERFDTRNAKELVDYLFELLRDEKAAFTAYGPDFLSTILKNLEQNIALIEQKSRSALKDIKELPSYIVLKPIDDADILFLDIWVTQAEEANHINAGSRLVVYDNNKVNAESIFLLSQTKGGRSRLNATNRVQAYKYGLTTADRIITKADVINFCRYELGSKLKGISLAKGLIMDNKPNAGFIKTTDILIEPADQLNLSLQDWEELLSLTLAKLNLRSTMNVHYRMLLKPMLYKAV</sequence>
<gene>
    <name evidence="1" type="ORF">EYS08_23890</name>
</gene>
<proteinExistence type="predicted"/>
<dbReference type="EMBL" id="SIXF01000043">
    <property type="protein sequence ID" value="TBO37057.1"/>
    <property type="molecule type" value="Genomic_DNA"/>
</dbReference>